<reference evidence="1 2" key="1">
    <citation type="journal article" date="2019" name="Environ. Microbiol.">
        <title>The phytopathogenic nature of Dickeya aquatica 174/2 and the dynamic early evolution of Dickeya pathogenicity.</title>
        <authorList>
            <person name="Duprey A."/>
            <person name="Taib N."/>
            <person name="Leonard S."/>
            <person name="Garin T."/>
            <person name="Flandrois J.P."/>
            <person name="Nasser W."/>
            <person name="Brochier-Armanet C."/>
            <person name="Reverchon S."/>
        </authorList>
    </citation>
    <scope>NUCLEOTIDE SEQUENCE [LARGE SCALE GENOMIC DNA]</scope>
    <source>
        <strain evidence="1 2">NCPPB 569</strain>
    </source>
</reference>
<proteinExistence type="predicted"/>
<dbReference type="KEGG" id="dic:Dpoa569_0001232"/>
<dbReference type="EMBL" id="CP042220">
    <property type="protein sequence ID" value="QDX29467.1"/>
    <property type="molecule type" value="Genomic_DNA"/>
</dbReference>
<protein>
    <submittedName>
        <fullName evidence="1">Uncharacterized protein</fullName>
    </submittedName>
</protein>
<organism evidence="1 2">
    <name type="scientific">Dickeya poaceiphila</name>
    <dbReference type="NCBI Taxonomy" id="568768"/>
    <lineage>
        <taxon>Bacteria</taxon>
        <taxon>Pseudomonadati</taxon>
        <taxon>Pseudomonadota</taxon>
        <taxon>Gammaproteobacteria</taxon>
        <taxon>Enterobacterales</taxon>
        <taxon>Pectobacteriaceae</taxon>
        <taxon>Dickeya</taxon>
    </lineage>
</organism>
<sequence length="148" mass="17358">MSNNLLLVEYSQSSDGKLLENTAHIIETAFIDQRLLKEIRERWDFNLTVIYEEEDSDEQIEIESLGDDEINDIYNYFFEAFKKLIIKENEKITLTAKDTLINIGEDNKNLDFTFNDIERFKTLANLISILKLKNDNYYGSKNVFLKVG</sequence>
<dbReference type="Proteomes" id="UP000320591">
    <property type="component" value="Chromosome"/>
</dbReference>
<dbReference type="AlphaFoldDB" id="A0A5B8I8Z6"/>
<name>A0A5B8I8Z6_9GAMM</name>
<dbReference type="RefSeq" id="WP_042871639.1">
    <property type="nucleotide sequence ID" value="NZ_CM001975.1"/>
</dbReference>
<evidence type="ECO:0000313" key="2">
    <source>
        <dbReference type="Proteomes" id="UP000320591"/>
    </source>
</evidence>
<accession>A0A5B8I8Z6</accession>
<keyword evidence="2" id="KW-1185">Reference proteome</keyword>
<evidence type="ECO:0000313" key="1">
    <source>
        <dbReference type="EMBL" id="QDX29467.1"/>
    </source>
</evidence>
<gene>
    <name evidence="1" type="ORF">Dpoa569_0001232</name>
</gene>